<dbReference type="PROSITE" id="PS00622">
    <property type="entry name" value="HTH_LUXR_1"/>
    <property type="match status" value="1"/>
</dbReference>
<dbReference type="EMBL" id="BAABDD010000002">
    <property type="protein sequence ID" value="GAA3729045.1"/>
    <property type="molecule type" value="Genomic_DNA"/>
</dbReference>
<keyword evidence="3" id="KW-0238">DNA-binding</keyword>
<comment type="caution">
    <text evidence="8">The sequence shown here is derived from an EMBL/GenBank/DDBJ whole genome shotgun (WGS) entry which is preliminary data.</text>
</comment>
<dbReference type="InterPro" id="IPR011006">
    <property type="entry name" value="CheY-like_superfamily"/>
</dbReference>
<evidence type="ECO:0000313" key="8">
    <source>
        <dbReference type="EMBL" id="GAA3729045.1"/>
    </source>
</evidence>
<dbReference type="SMART" id="SM00448">
    <property type="entry name" value="REC"/>
    <property type="match status" value="1"/>
</dbReference>
<protein>
    <submittedName>
        <fullName evidence="8">Response regulator transcription factor</fullName>
    </submittedName>
</protein>
<organism evidence="8 9">
    <name type="scientific">Salinactinospora qingdaonensis</name>
    <dbReference type="NCBI Taxonomy" id="702744"/>
    <lineage>
        <taxon>Bacteria</taxon>
        <taxon>Bacillati</taxon>
        <taxon>Actinomycetota</taxon>
        <taxon>Actinomycetes</taxon>
        <taxon>Streptosporangiales</taxon>
        <taxon>Nocardiopsidaceae</taxon>
        <taxon>Salinactinospora</taxon>
    </lineage>
</organism>
<dbReference type="InterPro" id="IPR039420">
    <property type="entry name" value="WalR-like"/>
</dbReference>
<gene>
    <name evidence="8" type="ORF">GCM10022402_07160</name>
</gene>
<dbReference type="Pfam" id="PF00196">
    <property type="entry name" value="GerE"/>
    <property type="match status" value="1"/>
</dbReference>
<dbReference type="InterPro" id="IPR000792">
    <property type="entry name" value="Tscrpt_reg_LuxR_C"/>
</dbReference>
<keyword evidence="2" id="KW-0805">Transcription regulation</keyword>
<feature type="domain" description="Response regulatory" evidence="7">
    <location>
        <begin position="4"/>
        <end position="124"/>
    </location>
</feature>
<evidence type="ECO:0000256" key="3">
    <source>
        <dbReference type="ARBA" id="ARBA00023125"/>
    </source>
</evidence>
<keyword evidence="1 5" id="KW-0597">Phosphoprotein</keyword>
<feature type="domain" description="HTH luxR-type" evidence="6">
    <location>
        <begin position="154"/>
        <end position="219"/>
    </location>
</feature>
<dbReference type="Gene3D" id="3.40.50.2300">
    <property type="match status" value="1"/>
</dbReference>
<dbReference type="CDD" id="cd17535">
    <property type="entry name" value="REC_NarL-like"/>
    <property type="match status" value="1"/>
</dbReference>
<evidence type="ECO:0000256" key="4">
    <source>
        <dbReference type="ARBA" id="ARBA00023163"/>
    </source>
</evidence>
<dbReference type="Pfam" id="PF00072">
    <property type="entry name" value="Response_reg"/>
    <property type="match status" value="1"/>
</dbReference>
<dbReference type="CDD" id="cd06170">
    <property type="entry name" value="LuxR_C_like"/>
    <property type="match status" value="1"/>
</dbReference>
<dbReference type="Proteomes" id="UP001500908">
    <property type="component" value="Unassembled WGS sequence"/>
</dbReference>
<dbReference type="SUPFAM" id="SSF52172">
    <property type="entry name" value="CheY-like"/>
    <property type="match status" value="1"/>
</dbReference>
<dbReference type="PRINTS" id="PR00038">
    <property type="entry name" value="HTHLUXR"/>
</dbReference>
<reference evidence="9" key="1">
    <citation type="journal article" date="2019" name="Int. J. Syst. Evol. Microbiol.">
        <title>The Global Catalogue of Microorganisms (GCM) 10K type strain sequencing project: providing services to taxonomists for standard genome sequencing and annotation.</title>
        <authorList>
            <consortium name="The Broad Institute Genomics Platform"/>
            <consortium name="The Broad Institute Genome Sequencing Center for Infectious Disease"/>
            <person name="Wu L."/>
            <person name="Ma J."/>
        </authorList>
    </citation>
    <scope>NUCLEOTIDE SEQUENCE [LARGE SCALE GENOMIC DNA]</scope>
    <source>
        <strain evidence="9">JCM 17137</strain>
    </source>
</reference>
<keyword evidence="4" id="KW-0804">Transcription</keyword>
<accession>A0ABP7F2J7</accession>
<dbReference type="InterPro" id="IPR001789">
    <property type="entry name" value="Sig_transdc_resp-reg_receiver"/>
</dbReference>
<evidence type="ECO:0000313" key="9">
    <source>
        <dbReference type="Proteomes" id="UP001500908"/>
    </source>
</evidence>
<evidence type="ECO:0000259" key="6">
    <source>
        <dbReference type="PROSITE" id="PS50043"/>
    </source>
</evidence>
<sequence length="228" mass="24901">MSIRVLLVDDQPLLRAGFKLILESEPDITVVGESGDGNDALASTKQLLPDIVLLDVRMPGKDGIAATREIVAWAAEAEQQVRVLVLTTFDLDEYVIEALRGGASGFLLKSAPPEELLSSIRVVSNGAAVVAPTVTRRLLDRFAHQLPTVRPDAHPPRLEQLTEREREVLRLLSRGMSNAEIAGRLVVSETTVKTHVGNVLTKLDLRDRVQAVVYAYEAGLVRPGDNRD</sequence>
<evidence type="ECO:0000256" key="2">
    <source>
        <dbReference type="ARBA" id="ARBA00023015"/>
    </source>
</evidence>
<name>A0ABP7F2J7_9ACTN</name>
<proteinExistence type="predicted"/>
<dbReference type="RefSeq" id="WP_344967190.1">
    <property type="nucleotide sequence ID" value="NZ_BAABDD010000002.1"/>
</dbReference>
<dbReference type="PANTHER" id="PTHR43214">
    <property type="entry name" value="TWO-COMPONENT RESPONSE REGULATOR"/>
    <property type="match status" value="1"/>
</dbReference>
<dbReference type="PROSITE" id="PS50043">
    <property type="entry name" value="HTH_LUXR_2"/>
    <property type="match status" value="1"/>
</dbReference>
<dbReference type="PROSITE" id="PS50110">
    <property type="entry name" value="RESPONSE_REGULATORY"/>
    <property type="match status" value="1"/>
</dbReference>
<evidence type="ECO:0000256" key="5">
    <source>
        <dbReference type="PROSITE-ProRule" id="PRU00169"/>
    </source>
</evidence>
<keyword evidence="9" id="KW-1185">Reference proteome</keyword>
<dbReference type="InterPro" id="IPR058245">
    <property type="entry name" value="NreC/VraR/RcsB-like_REC"/>
</dbReference>
<feature type="modified residue" description="4-aspartylphosphate" evidence="5">
    <location>
        <position position="55"/>
    </location>
</feature>
<dbReference type="PANTHER" id="PTHR43214:SF24">
    <property type="entry name" value="TRANSCRIPTIONAL REGULATORY PROTEIN NARL-RELATED"/>
    <property type="match status" value="1"/>
</dbReference>
<evidence type="ECO:0000256" key="1">
    <source>
        <dbReference type="ARBA" id="ARBA00022553"/>
    </source>
</evidence>
<dbReference type="SMART" id="SM00421">
    <property type="entry name" value="HTH_LUXR"/>
    <property type="match status" value="1"/>
</dbReference>
<evidence type="ECO:0000259" key="7">
    <source>
        <dbReference type="PROSITE" id="PS50110"/>
    </source>
</evidence>